<reference evidence="10" key="1">
    <citation type="submission" date="2021-02" db="EMBL/GenBank/DDBJ databases">
        <authorList>
            <person name="Nowell W R."/>
        </authorList>
    </citation>
    <scope>NUCLEOTIDE SEQUENCE</scope>
</reference>
<dbReference type="AlphaFoldDB" id="A0A822DQG4"/>
<evidence type="ECO:0000256" key="2">
    <source>
        <dbReference type="ARBA" id="ARBA00005135"/>
    </source>
</evidence>
<dbReference type="InterPro" id="IPR023214">
    <property type="entry name" value="HAD_sf"/>
</dbReference>
<protein>
    <recommendedName>
        <fullName evidence="4">Phosphoserine phosphatase</fullName>
        <ecNumber evidence="3">3.1.3.3</ecNumber>
    </recommendedName>
</protein>
<dbReference type="GO" id="GO:0036424">
    <property type="term" value="F:L-phosphoserine phosphatase activity"/>
    <property type="evidence" value="ECO:0007669"/>
    <property type="project" value="TreeGrafter"/>
</dbReference>
<feature type="non-terminal residue" evidence="10">
    <location>
        <position position="1"/>
    </location>
</feature>
<dbReference type="PANTHER" id="PTHR43344:SF2">
    <property type="entry name" value="PHOSPHOSERINE PHOSPHATASE"/>
    <property type="match status" value="1"/>
</dbReference>
<proteinExistence type="predicted"/>
<dbReference type="InterPro" id="IPR050582">
    <property type="entry name" value="HAD-like_SerB"/>
</dbReference>
<dbReference type="PANTHER" id="PTHR43344">
    <property type="entry name" value="PHOSPHOSERINE PHOSPHATASE"/>
    <property type="match status" value="1"/>
</dbReference>
<gene>
    <name evidence="10" type="ORF">QYT958_LOCUS43841</name>
</gene>
<dbReference type="GO" id="GO:0005737">
    <property type="term" value="C:cytoplasm"/>
    <property type="evidence" value="ECO:0007669"/>
    <property type="project" value="TreeGrafter"/>
</dbReference>
<evidence type="ECO:0000256" key="7">
    <source>
        <dbReference type="ARBA" id="ARBA00022801"/>
    </source>
</evidence>
<name>A0A822DQG4_9BILA</name>
<keyword evidence="8" id="KW-0460">Magnesium</keyword>
<evidence type="ECO:0000256" key="5">
    <source>
        <dbReference type="ARBA" id="ARBA00022605"/>
    </source>
</evidence>
<keyword evidence="5" id="KW-0028">Amino-acid biosynthesis</keyword>
<keyword evidence="7" id="KW-0378">Hydrolase</keyword>
<dbReference type="Gene3D" id="3.40.50.1000">
    <property type="entry name" value="HAD superfamily/HAD-like"/>
    <property type="match status" value="1"/>
</dbReference>
<keyword evidence="6" id="KW-0479">Metal-binding</keyword>
<accession>A0A822DQG4</accession>
<comment type="pathway">
    <text evidence="2">Amino-acid biosynthesis; L-serine biosynthesis; L-serine from 3-phospho-D-glycerate: step 3/3.</text>
</comment>
<comment type="caution">
    <text evidence="10">The sequence shown here is derived from an EMBL/GenBank/DDBJ whole genome shotgun (WGS) entry which is preliminary data.</text>
</comment>
<evidence type="ECO:0000313" key="11">
    <source>
        <dbReference type="Proteomes" id="UP000663848"/>
    </source>
</evidence>
<dbReference type="Proteomes" id="UP000663848">
    <property type="component" value="Unassembled WGS sequence"/>
</dbReference>
<evidence type="ECO:0000256" key="6">
    <source>
        <dbReference type="ARBA" id="ARBA00022723"/>
    </source>
</evidence>
<evidence type="ECO:0000256" key="1">
    <source>
        <dbReference type="ARBA" id="ARBA00001946"/>
    </source>
</evidence>
<feature type="non-terminal residue" evidence="10">
    <location>
        <position position="80"/>
    </location>
</feature>
<dbReference type="SUPFAM" id="SSF56784">
    <property type="entry name" value="HAD-like"/>
    <property type="match status" value="1"/>
</dbReference>
<keyword evidence="9" id="KW-0718">Serine biosynthesis</keyword>
<evidence type="ECO:0000256" key="8">
    <source>
        <dbReference type="ARBA" id="ARBA00022842"/>
    </source>
</evidence>
<evidence type="ECO:0000256" key="3">
    <source>
        <dbReference type="ARBA" id="ARBA00012640"/>
    </source>
</evidence>
<dbReference type="GO" id="GO:0000287">
    <property type="term" value="F:magnesium ion binding"/>
    <property type="evidence" value="ECO:0007669"/>
    <property type="project" value="TreeGrafter"/>
</dbReference>
<evidence type="ECO:0000313" key="10">
    <source>
        <dbReference type="EMBL" id="CAF5080146.1"/>
    </source>
</evidence>
<dbReference type="EC" id="3.1.3.3" evidence="3"/>
<dbReference type="EMBL" id="CAJOBR010064617">
    <property type="protein sequence ID" value="CAF5080146.1"/>
    <property type="molecule type" value="Genomic_DNA"/>
</dbReference>
<organism evidence="10 11">
    <name type="scientific">Rotaria socialis</name>
    <dbReference type="NCBI Taxonomy" id="392032"/>
    <lineage>
        <taxon>Eukaryota</taxon>
        <taxon>Metazoa</taxon>
        <taxon>Spiralia</taxon>
        <taxon>Gnathifera</taxon>
        <taxon>Rotifera</taxon>
        <taxon>Eurotatoria</taxon>
        <taxon>Bdelloidea</taxon>
        <taxon>Philodinida</taxon>
        <taxon>Philodinidae</taxon>
        <taxon>Rotaria</taxon>
    </lineage>
</organism>
<evidence type="ECO:0000256" key="9">
    <source>
        <dbReference type="ARBA" id="ARBA00023299"/>
    </source>
</evidence>
<evidence type="ECO:0000256" key="4">
    <source>
        <dbReference type="ARBA" id="ARBA00015196"/>
    </source>
</evidence>
<dbReference type="InterPro" id="IPR036412">
    <property type="entry name" value="HAD-like_sf"/>
</dbReference>
<sequence length="80" mass="9146">GRVIEYLKTKYNYQRIIMIGDGATDMEANADGFIGFGGNVVREKVRDNAPWFVNSFYQLIDQLRNNTIDSISQTNSDDQH</sequence>
<dbReference type="GO" id="GO:0006564">
    <property type="term" value="P:L-serine biosynthetic process"/>
    <property type="evidence" value="ECO:0007669"/>
    <property type="project" value="UniProtKB-KW"/>
</dbReference>
<comment type="cofactor">
    <cofactor evidence="1">
        <name>Mg(2+)</name>
        <dbReference type="ChEBI" id="CHEBI:18420"/>
    </cofactor>
</comment>